<dbReference type="EMBL" id="JAFBBZ010000001">
    <property type="protein sequence ID" value="MBM7508198.1"/>
    <property type="molecule type" value="Genomic_DNA"/>
</dbReference>
<evidence type="ECO:0000256" key="1">
    <source>
        <dbReference type="SAM" id="MobiDB-lite"/>
    </source>
</evidence>
<dbReference type="InterPro" id="IPR027417">
    <property type="entry name" value="P-loop_NTPase"/>
</dbReference>
<dbReference type="Pfam" id="PF17863">
    <property type="entry name" value="AAA_lid_2"/>
    <property type="match status" value="1"/>
</dbReference>
<accession>A0ABS2MAH3</accession>
<keyword evidence="5" id="KW-1185">Reference proteome</keyword>
<feature type="region of interest" description="Disordered" evidence="1">
    <location>
        <begin position="425"/>
        <end position="473"/>
    </location>
</feature>
<dbReference type="PANTHER" id="PTHR42759:SF5">
    <property type="entry name" value="METHANOL DEHYDROGENASE REGULATOR"/>
    <property type="match status" value="1"/>
</dbReference>
<dbReference type="Pfam" id="PF07726">
    <property type="entry name" value="AAA_3"/>
    <property type="match status" value="1"/>
</dbReference>
<comment type="caution">
    <text evidence="4">The sequence shown here is derived from an EMBL/GenBank/DDBJ whole genome shotgun (WGS) entry which is preliminary data.</text>
</comment>
<dbReference type="CDD" id="cd00009">
    <property type="entry name" value="AAA"/>
    <property type="match status" value="1"/>
</dbReference>
<evidence type="ECO:0000259" key="3">
    <source>
        <dbReference type="Pfam" id="PF17863"/>
    </source>
</evidence>
<proteinExistence type="predicted"/>
<protein>
    <submittedName>
        <fullName evidence="4">MoxR-like ATPase</fullName>
    </submittedName>
</protein>
<dbReference type="Gene3D" id="3.40.50.300">
    <property type="entry name" value="P-loop containing nucleotide triphosphate hydrolases"/>
    <property type="match status" value="1"/>
</dbReference>
<dbReference type="Gene3D" id="1.10.8.80">
    <property type="entry name" value="Magnesium chelatase subunit I, C-Terminal domain"/>
    <property type="match status" value="1"/>
</dbReference>
<dbReference type="InterPro" id="IPR041628">
    <property type="entry name" value="ChlI/MoxR_AAA_lid"/>
</dbReference>
<dbReference type="InterPro" id="IPR011703">
    <property type="entry name" value="ATPase_AAA-3"/>
</dbReference>
<evidence type="ECO:0000313" key="5">
    <source>
        <dbReference type="Proteomes" id="UP000732378"/>
    </source>
</evidence>
<evidence type="ECO:0000259" key="2">
    <source>
        <dbReference type="Pfam" id="PF07726"/>
    </source>
</evidence>
<dbReference type="InterPro" id="IPR050764">
    <property type="entry name" value="CbbQ/NirQ/NorQ/GpvN"/>
</dbReference>
<dbReference type="PANTHER" id="PTHR42759">
    <property type="entry name" value="MOXR FAMILY PROTEIN"/>
    <property type="match status" value="1"/>
</dbReference>
<feature type="domain" description="ATPase AAA-3" evidence="2">
    <location>
        <begin position="44"/>
        <end position="174"/>
    </location>
</feature>
<dbReference type="Proteomes" id="UP000732378">
    <property type="component" value="Unassembled WGS sequence"/>
</dbReference>
<reference evidence="4 5" key="1">
    <citation type="submission" date="2021-01" db="EMBL/GenBank/DDBJ databases">
        <title>Sequencing the genomes of 1000 actinobacteria strains.</title>
        <authorList>
            <person name="Klenk H.-P."/>
        </authorList>
    </citation>
    <scope>NUCLEOTIDE SEQUENCE [LARGE SCALE GENOMIC DNA]</scope>
    <source>
        <strain evidence="4 5">DSM 18239</strain>
    </source>
</reference>
<dbReference type="SUPFAM" id="SSF52540">
    <property type="entry name" value="P-loop containing nucleoside triphosphate hydrolases"/>
    <property type="match status" value="1"/>
</dbReference>
<sequence length="473" mass="51731">MTPSLTVQEAGRRAGDVLAEVERTVIGKHHQLEVVLAGLLARGHVLLEDVPGLGKTLAARCLAQALGLDFARAQFTPDLLPADLTGSFVYDQRSRDFELRRGPVFTGLLLADEINRTPPKTQAALLEAMQERQVTIEGRTFVLPEPFHVLATANPVEHEGTYPLPEAQLDRFLLRVSFGYPSADEEHAVLTGRLDRRREEVVLDRVTDAAGLLAMQEAVEDVEVDESVTRYCVALSTATRSHPQVLTGASPRGSLALVLVARALAVLRGRDYVVPEDVKAVAVPVLAHRITLRPELWMSDASTEQVVAAVLAQVAVPATLEPAWPGGGRRPPSAGRCWSRRRRAPWRSSWATRCWWCWPHRWRSAPRWGCCTPPVRGPGSTCCSTTRCCTRARARRHGCGSRTPTRPSTWPGSAGARRTWRCTPPTASSGPCGTRGAVSTSRWAHGGGACTGPPRRRWRSRRPGAPGGGVRWR</sequence>
<feature type="compositionally biased region" description="Polar residues" evidence="1">
    <location>
        <begin position="425"/>
        <end position="442"/>
    </location>
</feature>
<organism evidence="4 5">
    <name type="scientific">Nocardioides salarius</name>
    <dbReference type="NCBI Taxonomy" id="374513"/>
    <lineage>
        <taxon>Bacteria</taxon>
        <taxon>Bacillati</taxon>
        <taxon>Actinomycetota</taxon>
        <taxon>Actinomycetes</taxon>
        <taxon>Propionibacteriales</taxon>
        <taxon>Nocardioidaceae</taxon>
        <taxon>Nocardioides</taxon>
    </lineage>
</organism>
<name>A0ABS2MAH3_9ACTN</name>
<gene>
    <name evidence="4" type="ORF">JOE61_002012</name>
</gene>
<evidence type="ECO:0000313" key="4">
    <source>
        <dbReference type="EMBL" id="MBM7508198.1"/>
    </source>
</evidence>
<feature type="domain" description="ChlI/MoxR AAA lid" evidence="3">
    <location>
        <begin position="238"/>
        <end position="307"/>
    </location>
</feature>
<dbReference type="RefSeq" id="WP_193670528.1">
    <property type="nucleotide sequence ID" value="NZ_JACDTV010000015.1"/>
</dbReference>